<accession>A0A499UU77</accession>
<sequence>MFVVQRAWGLMFEPVQDDEVGVVVEVGFQEVQASDPVLVRLALRDEFLGCGR</sequence>
<dbReference type="EMBL" id="AP019620">
    <property type="protein sequence ID" value="BBJ37427.1"/>
    <property type="molecule type" value="Genomic_DNA"/>
</dbReference>
<evidence type="ECO:0000313" key="1">
    <source>
        <dbReference type="EMBL" id="BBJ37427.1"/>
    </source>
</evidence>
<proteinExistence type="predicted"/>
<evidence type="ECO:0000313" key="2">
    <source>
        <dbReference type="Proteomes" id="UP000463951"/>
    </source>
</evidence>
<organism evidence="1 2">
    <name type="scientific">Streptomyces antimycoticus</name>
    <dbReference type="NCBI Taxonomy" id="68175"/>
    <lineage>
        <taxon>Bacteria</taxon>
        <taxon>Bacillati</taxon>
        <taxon>Actinomycetota</taxon>
        <taxon>Actinomycetes</taxon>
        <taxon>Kitasatosporales</taxon>
        <taxon>Streptomycetaceae</taxon>
        <taxon>Streptomyces</taxon>
        <taxon>Streptomyces violaceusniger group</taxon>
    </lineage>
</organism>
<name>A0A499UU77_9ACTN</name>
<reference evidence="1 2" key="1">
    <citation type="journal article" date="2020" name="Int. J. Syst. Evol. Microbiol.">
        <title>Reclassification of Streptomyces castelarensis and Streptomyces sporoclivatus as later heterotypic synonyms of Streptomyces antimycoticus.</title>
        <authorList>
            <person name="Komaki H."/>
            <person name="Tamura T."/>
        </authorList>
    </citation>
    <scope>NUCLEOTIDE SEQUENCE [LARGE SCALE GENOMIC DNA]</scope>
    <source>
        <strain evidence="1 2">NBRC 100767</strain>
    </source>
</reference>
<gene>
    <name evidence="1" type="ORF">SSPO_001450</name>
</gene>
<protein>
    <submittedName>
        <fullName evidence="1">Uncharacterized protein</fullName>
    </submittedName>
</protein>
<dbReference type="AlphaFoldDB" id="A0A499UU77"/>
<dbReference type="Proteomes" id="UP000463951">
    <property type="component" value="Chromosome"/>
</dbReference>